<accession>A0A4Y2W9E2</accession>
<reference evidence="1 2" key="1">
    <citation type="journal article" date="2019" name="Sci. Rep.">
        <title>Orb-weaving spider Araneus ventricosus genome elucidates the spidroin gene catalogue.</title>
        <authorList>
            <person name="Kono N."/>
            <person name="Nakamura H."/>
            <person name="Ohtoshi R."/>
            <person name="Moran D.A.P."/>
            <person name="Shinohara A."/>
            <person name="Yoshida Y."/>
            <person name="Fujiwara M."/>
            <person name="Mori M."/>
            <person name="Tomita M."/>
            <person name="Arakawa K."/>
        </authorList>
    </citation>
    <scope>NUCLEOTIDE SEQUENCE [LARGE SCALE GENOMIC DNA]</scope>
</reference>
<protein>
    <recommendedName>
        <fullName evidence="3">Tc1-like transposase DDE domain-containing protein</fullName>
    </recommendedName>
</protein>
<dbReference type="OrthoDB" id="6722168at2759"/>
<dbReference type="InterPro" id="IPR036397">
    <property type="entry name" value="RNaseH_sf"/>
</dbReference>
<gene>
    <name evidence="1" type="ORF">AVEN_120006_1</name>
</gene>
<dbReference type="AlphaFoldDB" id="A0A4Y2W9E2"/>
<comment type="caution">
    <text evidence="1">The sequence shown here is derived from an EMBL/GenBank/DDBJ whole genome shotgun (WGS) entry which is preliminary data.</text>
</comment>
<name>A0A4Y2W9E2_ARAVE</name>
<evidence type="ECO:0000313" key="1">
    <source>
        <dbReference type="EMBL" id="GBO33096.1"/>
    </source>
</evidence>
<evidence type="ECO:0008006" key="3">
    <source>
        <dbReference type="Google" id="ProtNLM"/>
    </source>
</evidence>
<dbReference type="Gene3D" id="3.30.420.10">
    <property type="entry name" value="Ribonuclease H-like superfamily/Ribonuclease H"/>
    <property type="match status" value="1"/>
</dbReference>
<feature type="non-terminal residue" evidence="1">
    <location>
        <position position="65"/>
    </location>
</feature>
<dbReference type="EMBL" id="BGPR01056625">
    <property type="protein sequence ID" value="GBO33096.1"/>
    <property type="molecule type" value="Genomic_DNA"/>
</dbReference>
<dbReference type="Proteomes" id="UP000499080">
    <property type="component" value="Unassembled WGS sequence"/>
</dbReference>
<sequence>MVLDNEMNVMEWPALSPDLNPKENVWGILIRAVYANDRQFQSVAELKVAIIEAWDNIDVTLLLGL</sequence>
<dbReference type="GO" id="GO:0003676">
    <property type="term" value="F:nucleic acid binding"/>
    <property type="evidence" value="ECO:0007669"/>
    <property type="project" value="InterPro"/>
</dbReference>
<organism evidence="1 2">
    <name type="scientific">Araneus ventricosus</name>
    <name type="common">Orbweaver spider</name>
    <name type="synonym">Epeira ventricosa</name>
    <dbReference type="NCBI Taxonomy" id="182803"/>
    <lineage>
        <taxon>Eukaryota</taxon>
        <taxon>Metazoa</taxon>
        <taxon>Ecdysozoa</taxon>
        <taxon>Arthropoda</taxon>
        <taxon>Chelicerata</taxon>
        <taxon>Arachnida</taxon>
        <taxon>Araneae</taxon>
        <taxon>Araneomorphae</taxon>
        <taxon>Entelegynae</taxon>
        <taxon>Araneoidea</taxon>
        <taxon>Araneidae</taxon>
        <taxon>Araneus</taxon>
    </lineage>
</organism>
<keyword evidence="2" id="KW-1185">Reference proteome</keyword>
<proteinExistence type="predicted"/>
<evidence type="ECO:0000313" key="2">
    <source>
        <dbReference type="Proteomes" id="UP000499080"/>
    </source>
</evidence>